<dbReference type="OrthoDB" id="648861at2759"/>
<feature type="transmembrane region" description="Helical" evidence="7">
    <location>
        <begin position="450"/>
        <end position="470"/>
    </location>
</feature>
<keyword evidence="3 7" id="KW-0813">Transport</keyword>
<comment type="caution">
    <text evidence="7">Lacks conserved residue(s) required for the propagation of feature annotation.</text>
</comment>
<dbReference type="EMBL" id="MU005765">
    <property type="protein sequence ID" value="KAF2713993.1"/>
    <property type="molecule type" value="Genomic_DNA"/>
</dbReference>
<dbReference type="InterPro" id="IPR009716">
    <property type="entry name" value="Ferroportin-1"/>
</dbReference>
<keyword evidence="6 7" id="KW-0472">Membrane</keyword>
<dbReference type="PANTHER" id="PTHR11660">
    <property type="entry name" value="SOLUTE CARRIER FAMILY 40 MEMBER"/>
    <property type="match status" value="1"/>
</dbReference>
<feature type="transmembrane region" description="Helical" evidence="7">
    <location>
        <begin position="105"/>
        <end position="124"/>
    </location>
</feature>
<proteinExistence type="inferred from homology"/>
<reference evidence="8" key="1">
    <citation type="journal article" date="2020" name="Stud. Mycol.">
        <title>101 Dothideomycetes genomes: a test case for predicting lifestyles and emergence of pathogens.</title>
        <authorList>
            <person name="Haridas S."/>
            <person name="Albert R."/>
            <person name="Binder M."/>
            <person name="Bloem J."/>
            <person name="Labutti K."/>
            <person name="Salamov A."/>
            <person name="Andreopoulos B."/>
            <person name="Baker S."/>
            <person name="Barry K."/>
            <person name="Bills G."/>
            <person name="Bluhm B."/>
            <person name="Cannon C."/>
            <person name="Castanera R."/>
            <person name="Culley D."/>
            <person name="Daum C."/>
            <person name="Ezra D."/>
            <person name="Gonzalez J."/>
            <person name="Henrissat B."/>
            <person name="Kuo A."/>
            <person name="Liang C."/>
            <person name="Lipzen A."/>
            <person name="Lutzoni F."/>
            <person name="Magnuson J."/>
            <person name="Mondo S."/>
            <person name="Nolan M."/>
            <person name="Ohm R."/>
            <person name="Pangilinan J."/>
            <person name="Park H.-J."/>
            <person name="Ramirez L."/>
            <person name="Alfaro M."/>
            <person name="Sun H."/>
            <person name="Tritt A."/>
            <person name="Yoshinaga Y."/>
            <person name="Zwiers L.-H."/>
            <person name="Turgeon B."/>
            <person name="Goodwin S."/>
            <person name="Spatafora J."/>
            <person name="Crous P."/>
            <person name="Grigoriev I."/>
        </authorList>
    </citation>
    <scope>NUCLEOTIDE SEQUENCE</scope>
    <source>
        <strain evidence="8">CBS 279.74</strain>
    </source>
</reference>
<dbReference type="PANTHER" id="PTHR11660:SF57">
    <property type="entry name" value="SOLUTE CARRIER FAMILY 40 MEMBER"/>
    <property type="match status" value="1"/>
</dbReference>
<feature type="transmembrane region" description="Helical" evidence="7">
    <location>
        <begin position="381"/>
        <end position="404"/>
    </location>
</feature>
<evidence type="ECO:0000256" key="6">
    <source>
        <dbReference type="ARBA" id="ARBA00023136"/>
    </source>
</evidence>
<organism evidence="8 9">
    <name type="scientific">Pleomassaria siparia CBS 279.74</name>
    <dbReference type="NCBI Taxonomy" id="1314801"/>
    <lineage>
        <taxon>Eukaryota</taxon>
        <taxon>Fungi</taxon>
        <taxon>Dikarya</taxon>
        <taxon>Ascomycota</taxon>
        <taxon>Pezizomycotina</taxon>
        <taxon>Dothideomycetes</taxon>
        <taxon>Pleosporomycetidae</taxon>
        <taxon>Pleosporales</taxon>
        <taxon>Pleomassariaceae</taxon>
        <taxon>Pleomassaria</taxon>
    </lineage>
</organism>
<evidence type="ECO:0000313" key="8">
    <source>
        <dbReference type="EMBL" id="KAF2713993.1"/>
    </source>
</evidence>
<dbReference type="GO" id="GO:0016020">
    <property type="term" value="C:membrane"/>
    <property type="evidence" value="ECO:0007669"/>
    <property type="project" value="UniProtKB-SubCell"/>
</dbReference>
<sequence>MSRPLEPQLDVELVEHAQPAQETSPATITPAKPILWKLYLSHTLSTWNARTFEFGAVIFLATIFPDTLFYTSLYALCRSGAAAIFSSWVGGIVDRTHRLTMVRHSIIWARCSVAISCLLLLLLLQDSNSLWILPCFAATVTLACVEKLAFIGNTVSVERDWIIVVADSLSLDRQELNSSMRRIDLVCKLVAPLAISLVDAYSNRLAIWAVFGQNLFSALFEYFAIARVFVAIPELCHRKREITAVLDTNQGHVTNMDRASDPTVVASGYLAYVCDFFRPYKDYFHNPAFLASFSLSLLYLTVLSFGSQMTTYLLTLNFTALHISAMRLVAVILELSATCAAPMLMKKIGPVRSGLWFVNEQLIAVVLAVSLFSAVNTQTRLAAAALIFGVTLSRLGLWGFDLCVQFLVQEDAPTECRGSFSTVEVALQSVFELISFAMTMIFSRPEDFKYPIYISATAIAISAACFAGFVRRKRGHLLHASKCFKREDKRKYHVLPTIEEES</sequence>
<feature type="transmembrane region" description="Helical" evidence="7">
    <location>
        <begin position="288"/>
        <end position="306"/>
    </location>
</feature>
<name>A0A6G1KMY0_9PLEO</name>
<evidence type="ECO:0000256" key="1">
    <source>
        <dbReference type="ARBA" id="ARBA00004141"/>
    </source>
</evidence>
<keyword evidence="5 7" id="KW-1133">Transmembrane helix</keyword>
<evidence type="ECO:0000256" key="5">
    <source>
        <dbReference type="ARBA" id="ARBA00022989"/>
    </source>
</evidence>
<comment type="subcellular location">
    <subcellularLocation>
        <location evidence="1 7">Membrane</location>
        <topology evidence="1 7">Multi-pass membrane protein</topology>
    </subcellularLocation>
</comment>
<dbReference type="AlphaFoldDB" id="A0A6G1KMY0"/>
<keyword evidence="4 7" id="KW-0812">Transmembrane</keyword>
<evidence type="ECO:0000256" key="2">
    <source>
        <dbReference type="ARBA" id="ARBA00006279"/>
    </source>
</evidence>
<dbReference type="Pfam" id="PF06963">
    <property type="entry name" value="FPN1"/>
    <property type="match status" value="1"/>
</dbReference>
<feature type="transmembrane region" description="Helical" evidence="7">
    <location>
        <begin position="130"/>
        <end position="150"/>
    </location>
</feature>
<dbReference type="Proteomes" id="UP000799428">
    <property type="component" value="Unassembled WGS sequence"/>
</dbReference>
<accession>A0A6G1KMY0</accession>
<comment type="function">
    <text evidence="7">May be involved in iron transport and iron homeostasis.</text>
</comment>
<feature type="transmembrane region" description="Helical" evidence="7">
    <location>
        <begin position="183"/>
        <end position="201"/>
    </location>
</feature>
<dbReference type="InterPro" id="IPR036259">
    <property type="entry name" value="MFS_trans_sf"/>
</dbReference>
<evidence type="ECO:0000256" key="7">
    <source>
        <dbReference type="RuleBase" id="RU365065"/>
    </source>
</evidence>
<evidence type="ECO:0000256" key="3">
    <source>
        <dbReference type="ARBA" id="ARBA00022448"/>
    </source>
</evidence>
<dbReference type="SUPFAM" id="SSF103473">
    <property type="entry name" value="MFS general substrate transporter"/>
    <property type="match status" value="2"/>
</dbReference>
<keyword evidence="9" id="KW-1185">Reference proteome</keyword>
<comment type="similarity">
    <text evidence="2 7">Belongs to the ferroportin (FP) (TC 2.A.100) family. SLC40A subfamily.</text>
</comment>
<protein>
    <recommendedName>
        <fullName evidence="7">Solute carrier family 40 member</fullName>
    </recommendedName>
</protein>
<evidence type="ECO:0000256" key="4">
    <source>
        <dbReference type="ARBA" id="ARBA00022692"/>
    </source>
</evidence>
<feature type="transmembrane region" description="Helical" evidence="7">
    <location>
        <begin position="47"/>
        <end position="65"/>
    </location>
</feature>
<feature type="transmembrane region" description="Helical" evidence="7">
    <location>
        <begin position="354"/>
        <end position="375"/>
    </location>
</feature>
<keyword evidence="7" id="KW-0406">Ion transport</keyword>
<evidence type="ECO:0000313" key="9">
    <source>
        <dbReference type="Proteomes" id="UP000799428"/>
    </source>
</evidence>
<gene>
    <name evidence="8" type="ORF">K504DRAFT_371092</name>
</gene>
<dbReference type="CDD" id="cd17480">
    <property type="entry name" value="MFS_SLC40A1_like"/>
    <property type="match status" value="1"/>
</dbReference>
<dbReference type="GO" id="GO:0005381">
    <property type="term" value="F:iron ion transmembrane transporter activity"/>
    <property type="evidence" value="ECO:0007669"/>
    <property type="project" value="UniProtKB-UniRule"/>
</dbReference>
<feature type="transmembrane region" description="Helical" evidence="7">
    <location>
        <begin position="312"/>
        <end position="333"/>
    </location>
</feature>